<evidence type="ECO:0000313" key="2">
    <source>
        <dbReference type="EMBL" id="MPM87286.1"/>
    </source>
</evidence>
<comment type="caution">
    <text evidence="2">The sequence shown here is derived from an EMBL/GenBank/DDBJ whole genome shotgun (WGS) entry which is preliminary data.</text>
</comment>
<dbReference type="EMBL" id="VSSQ01035139">
    <property type="protein sequence ID" value="MPM87286.1"/>
    <property type="molecule type" value="Genomic_DNA"/>
</dbReference>
<protein>
    <submittedName>
        <fullName evidence="2">Uncharacterized protein</fullName>
    </submittedName>
</protein>
<reference evidence="2" key="1">
    <citation type="submission" date="2019-08" db="EMBL/GenBank/DDBJ databases">
        <authorList>
            <person name="Kucharzyk K."/>
            <person name="Murdoch R.W."/>
            <person name="Higgins S."/>
            <person name="Loffler F."/>
        </authorList>
    </citation>
    <scope>NUCLEOTIDE SEQUENCE</scope>
</reference>
<proteinExistence type="predicted"/>
<organism evidence="2">
    <name type="scientific">bioreactor metagenome</name>
    <dbReference type="NCBI Taxonomy" id="1076179"/>
    <lineage>
        <taxon>unclassified sequences</taxon>
        <taxon>metagenomes</taxon>
        <taxon>ecological metagenomes</taxon>
    </lineage>
</organism>
<name>A0A645DD41_9ZZZZ</name>
<feature type="region of interest" description="Disordered" evidence="1">
    <location>
        <begin position="1"/>
        <end position="55"/>
    </location>
</feature>
<gene>
    <name evidence="2" type="ORF">SDC9_134382</name>
</gene>
<accession>A0A645DD41</accession>
<evidence type="ECO:0000256" key="1">
    <source>
        <dbReference type="SAM" id="MobiDB-lite"/>
    </source>
</evidence>
<dbReference type="AlphaFoldDB" id="A0A645DD41"/>
<sequence>MSPARGEPVGVAEGGVAGDPLGDLVHVLQSDAGRGRRQMRVLKQPPACQPRPGIVGVFDADDAVRPGGGGVGGARGFDPEGVAAPAGLGGQKLRHEQGEPVEALAVQGEPVAVAIDLGPVVAEPGERLD</sequence>
<feature type="compositionally biased region" description="Low complexity" evidence="1">
    <location>
        <begin position="1"/>
        <end position="11"/>
    </location>
</feature>